<proteinExistence type="predicted"/>
<sequence length="141" mass="15923">MAPIVPPQRFTTEAYDRKDEKDCSKSLHHQQTIVAMNGLKRVQQMANEHAERVTVVDCVNAVGAAIPPIILFKGQRLKLEFNDNLPARSLVKMTPKGYMSDESPPHEEALNCRGEEVTKDLTQTKHPQFPLVLQLPCHLQQ</sequence>
<accession>A0A8K0CW34</accession>
<reference evidence="1" key="1">
    <citation type="submission" date="2019-08" db="EMBL/GenBank/DDBJ databases">
        <title>The genome of the North American firefly Photinus pyralis.</title>
        <authorList>
            <consortium name="Photinus pyralis genome working group"/>
            <person name="Fallon T.R."/>
            <person name="Sander Lower S.E."/>
            <person name="Weng J.-K."/>
        </authorList>
    </citation>
    <scope>NUCLEOTIDE SEQUENCE</scope>
    <source>
        <strain evidence="1">TRF0915ILg1</strain>
        <tissue evidence="1">Whole body</tissue>
    </source>
</reference>
<dbReference type="EMBL" id="VTPC01008773">
    <property type="protein sequence ID" value="KAF2892376.1"/>
    <property type="molecule type" value="Genomic_DNA"/>
</dbReference>
<name>A0A8K0CW34_IGNLU</name>
<dbReference type="Proteomes" id="UP000801492">
    <property type="component" value="Unassembled WGS sequence"/>
</dbReference>
<keyword evidence="2" id="KW-1185">Reference proteome</keyword>
<comment type="caution">
    <text evidence="1">The sequence shown here is derived from an EMBL/GenBank/DDBJ whole genome shotgun (WGS) entry which is preliminary data.</text>
</comment>
<organism evidence="1 2">
    <name type="scientific">Ignelater luminosus</name>
    <name type="common">Cucubano</name>
    <name type="synonym">Pyrophorus luminosus</name>
    <dbReference type="NCBI Taxonomy" id="2038154"/>
    <lineage>
        <taxon>Eukaryota</taxon>
        <taxon>Metazoa</taxon>
        <taxon>Ecdysozoa</taxon>
        <taxon>Arthropoda</taxon>
        <taxon>Hexapoda</taxon>
        <taxon>Insecta</taxon>
        <taxon>Pterygota</taxon>
        <taxon>Neoptera</taxon>
        <taxon>Endopterygota</taxon>
        <taxon>Coleoptera</taxon>
        <taxon>Polyphaga</taxon>
        <taxon>Elateriformia</taxon>
        <taxon>Elateroidea</taxon>
        <taxon>Elateridae</taxon>
        <taxon>Agrypninae</taxon>
        <taxon>Pyrophorini</taxon>
        <taxon>Ignelater</taxon>
    </lineage>
</organism>
<gene>
    <name evidence="1" type="ORF">ILUMI_13798</name>
</gene>
<protein>
    <submittedName>
        <fullName evidence="1">Uncharacterized protein</fullName>
    </submittedName>
</protein>
<dbReference type="OrthoDB" id="7423901at2759"/>
<evidence type="ECO:0000313" key="1">
    <source>
        <dbReference type="EMBL" id="KAF2892376.1"/>
    </source>
</evidence>
<dbReference type="AlphaFoldDB" id="A0A8K0CW34"/>
<evidence type="ECO:0000313" key="2">
    <source>
        <dbReference type="Proteomes" id="UP000801492"/>
    </source>
</evidence>